<feature type="compositionally biased region" description="Polar residues" evidence="1">
    <location>
        <begin position="135"/>
        <end position="144"/>
    </location>
</feature>
<organism evidence="3 4">
    <name type="scientific">Lapidilactobacillus achengensis</name>
    <dbReference type="NCBI Taxonomy" id="2486000"/>
    <lineage>
        <taxon>Bacteria</taxon>
        <taxon>Bacillati</taxon>
        <taxon>Bacillota</taxon>
        <taxon>Bacilli</taxon>
        <taxon>Lactobacillales</taxon>
        <taxon>Lactobacillaceae</taxon>
        <taxon>Lapidilactobacillus</taxon>
    </lineage>
</organism>
<dbReference type="Gene3D" id="2.60.120.200">
    <property type="match status" value="1"/>
</dbReference>
<dbReference type="RefSeq" id="WP_125597808.1">
    <property type="nucleotide sequence ID" value="NZ_JBHSSM010000017.1"/>
</dbReference>
<gene>
    <name evidence="3" type="ORF">ACFQHW_07715</name>
</gene>
<keyword evidence="4" id="KW-1185">Reference proteome</keyword>
<dbReference type="EMBL" id="JBHSSM010000017">
    <property type="protein sequence ID" value="MFC6315446.1"/>
    <property type="molecule type" value="Genomic_DNA"/>
</dbReference>
<reference evidence="4" key="1">
    <citation type="journal article" date="2019" name="Int. J. Syst. Evol. Microbiol.">
        <title>The Global Catalogue of Microorganisms (GCM) 10K type strain sequencing project: providing services to taxonomists for standard genome sequencing and annotation.</title>
        <authorList>
            <consortium name="The Broad Institute Genomics Platform"/>
            <consortium name="The Broad Institute Genome Sequencing Center for Infectious Disease"/>
            <person name="Wu L."/>
            <person name="Ma J."/>
        </authorList>
    </citation>
    <scope>NUCLEOTIDE SEQUENCE [LARGE SCALE GENOMIC DNA]</scope>
    <source>
        <strain evidence="4">CCM 8897</strain>
    </source>
</reference>
<evidence type="ECO:0000313" key="4">
    <source>
        <dbReference type="Proteomes" id="UP001596310"/>
    </source>
</evidence>
<proteinExistence type="predicted"/>
<feature type="domain" description="WxL" evidence="2">
    <location>
        <begin position="650"/>
        <end position="759"/>
    </location>
</feature>
<dbReference type="SUPFAM" id="SSF49899">
    <property type="entry name" value="Concanavalin A-like lectins/glucanases"/>
    <property type="match status" value="1"/>
</dbReference>
<feature type="compositionally biased region" description="Basic and acidic residues" evidence="1">
    <location>
        <begin position="149"/>
        <end position="161"/>
    </location>
</feature>
<evidence type="ECO:0000259" key="2">
    <source>
        <dbReference type="Pfam" id="PF13731"/>
    </source>
</evidence>
<evidence type="ECO:0000256" key="1">
    <source>
        <dbReference type="SAM" id="MobiDB-lite"/>
    </source>
</evidence>
<dbReference type="InterPro" id="IPR027994">
    <property type="entry name" value="WxL_dom"/>
</dbReference>
<dbReference type="Pfam" id="PF13731">
    <property type="entry name" value="WxL"/>
    <property type="match status" value="1"/>
</dbReference>
<sequence length="760" mass="81755">MKRLHNKLTHRLLTLITSAALLAGALPWGATGRIVQADAFTTAPQGIKLDNLFVPGTFSENSAKILSGKTTVPNTDVVQITDAKKQKGAVWSTAINKFDLTKDQTATMWLNFGTQAAPADGMALVLQNDARGTGAISSSNQGQSLGVYGEDKNDGSQKTTKDSAIQHSWALEFDSYVNNANNPVYSLVGLKFDKGSSFDYYKDRISKPNIKTPHIAYNWPAQGPSSHTPETLTYTTIWPGSSSIDIMTQTHFSVLNNITSTMFSSGNWYHLTLDWNAGTKKMTYTFNDKNPTDGSPRTGEKATTTEFPLDEVFGKDIRAVTWGFTGSTGPNNFQNSMVIFESIPNLVEGNAAVTIRNLTQQSAVITGSRVTPGDRLEYTFTLNRTGGNQDWADIIGSLKLPDDEIVDLIADAGKIVYADPNLPDQVLKEVETVDDLYKIELDHPLTADNPWAKIVLAGPAINATTKAITVASQTSQFAGSYLVTNATSPQFTILDNKPLVVTRQEVTNQNDPIAIKQGAATPVPKFVTHYNDAAGKPMVATNSNFTVTATLTNNNNASDTQQLTSTWTNGSAAQDGLFTLAFPDKFSDNTGNYTLKVKVTDKTGHTAMSEDILVQVTGILELLVEKNSSFTQSQLTGATMLIGRNDDWGVTVHDTRGTGSGWQLSAAASPLTPVSKTVNTTAGSLVFSRDGTSEELLPTDPNQPMPIAAKKASTNLVKEETTNITDAWTEATGIKARISSSAVGGSYQSVITWTLTDGPS</sequence>
<comment type="caution">
    <text evidence="3">The sequence shown here is derived from an EMBL/GenBank/DDBJ whole genome shotgun (WGS) entry which is preliminary data.</text>
</comment>
<feature type="region of interest" description="Disordered" evidence="1">
    <location>
        <begin position="135"/>
        <end position="161"/>
    </location>
</feature>
<accession>A0ABW1UP08</accession>
<protein>
    <submittedName>
        <fullName evidence="3">WxL domain-containing protein</fullName>
    </submittedName>
</protein>
<dbReference type="InterPro" id="IPR013320">
    <property type="entry name" value="ConA-like_dom_sf"/>
</dbReference>
<name>A0ABW1UP08_9LACO</name>
<dbReference type="Proteomes" id="UP001596310">
    <property type="component" value="Unassembled WGS sequence"/>
</dbReference>
<evidence type="ECO:0000313" key="3">
    <source>
        <dbReference type="EMBL" id="MFC6315446.1"/>
    </source>
</evidence>